<feature type="region of interest" description="Disordered" evidence="1">
    <location>
        <begin position="59"/>
        <end position="94"/>
    </location>
</feature>
<evidence type="ECO:0000256" key="1">
    <source>
        <dbReference type="SAM" id="MobiDB-lite"/>
    </source>
</evidence>
<feature type="compositionally biased region" description="Polar residues" evidence="1">
    <location>
        <begin position="80"/>
        <end position="94"/>
    </location>
</feature>
<dbReference type="Proteomes" id="UP000294335">
    <property type="component" value="Unassembled WGS sequence"/>
</dbReference>
<comment type="caution">
    <text evidence="2">The sequence shown here is derived from an EMBL/GenBank/DDBJ whole genome shotgun (WGS) entry which is preliminary data.</text>
</comment>
<dbReference type="EMBL" id="OPYN01000203">
    <property type="protein sequence ID" value="SPO63221.1"/>
    <property type="molecule type" value="Genomic_DNA"/>
</dbReference>
<protein>
    <submittedName>
        <fullName evidence="2">Uncharacterized protein</fullName>
    </submittedName>
</protein>
<accession>A0AAQ1PC74</accession>
<organism evidence="2 3">
    <name type="scientific">Pseudomonas inefficax</name>
    <dbReference type="NCBI Taxonomy" id="2078786"/>
    <lineage>
        <taxon>Bacteria</taxon>
        <taxon>Pseudomonadati</taxon>
        <taxon>Pseudomonadota</taxon>
        <taxon>Gammaproteobacteria</taxon>
        <taxon>Pseudomonadales</taxon>
        <taxon>Pseudomonadaceae</taxon>
        <taxon>Pseudomonas</taxon>
    </lineage>
</organism>
<proteinExistence type="predicted"/>
<dbReference type="AlphaFoldDB" id="A0AAQ1PC74"/>
<gene>
    <name evidence="2" type="ORF">JV551A3_V1_2030046</name>
</gene>
<evidence type="ECO:0000313" key="3">
    <source>
        <dbReference type="Proteomes" id="UP000294335"/>
    </source>
</evidence>
<name>A0AAQ1PC74_9PSED</name>
<evidence type="ECO:0000313" key="2">
    <source>
        <dbReference type="EMBL" id="SPO63221.1"/>
    </source>
</evidence>
<reference evidence="2 3" key="1">
    <citation type="submission" date="2018-02" db="EMBL/GenBank/DDBJ databases">
        <authorList>
            <person name="Dubost A."/>
        </authorList>
    </citation>
    <scope>NUCLEOTIDE SEQUENCE [LARGE SCALE GENOMIC DNA]</scope>
    <source>
        <strain evidence="3">JV551A3</strain>
    </source>
</reference>
<sequence>MQCLPGRRRGRSRWCWISDGSRSPVGAALCREGPQRGPRIQVVKHQLLGLLCSPFATQGRSYKGPRTGQAAQEAQMKDNPGTSWPQEPAWTRST</sequence>
<keyword evidence="3" id="KW-1185">Reference proteome</keyword>